<proteinExistence type="inferred from homology"/>
<reference evidence="6" key="1">
    <citation type="submission" date="2019-06" db="EMBL/GenBank/DDBJ databases">
        <authorList>
            <person name="Zheng W."/>
        </authorList>
    </citation>
    <scope>NUCLEOTIDE SEQUENCE</scope>
    <source>
        <strain evidence="6">QDHG01</strain>
    </source>
</reference>
<dbReference type="EMBL" id="RRYP01005244">
    <property type="protein sequence ID" value="TNV82203.1"/>
    <property type="molecule type" value="Genomic_DNA"/>
</dbReference>
<dbReference type="Pfam" id="PF08241">
    <property type="entry name" value="Methyltransf_11"/>
    <property type="match status" value="1"/>
</dbReference>
<dbReference type="GO" id="GO:0008757">
    <property type="term" value="F:S-adenosylmethionine-dependent methyltransferase activity"/>
    <property type="evidence" value="ECO:0007669"/>
    <property type="project" value="InterPro"/>
</dbReference>
<evidence type="ECO:0000313" key="6">
    <source>
        <dbReference type="EMBL" id="TNV82203.1"/>
    </source>
</evidence>
<dbReference type="FunFam" id="3.40.50.150:FF:000217">
    <property type="entry name" value="Methyltransferase protein 13"/>
    <property type="match status" value="1"/>
</dbReference>
<dbReference type="Proteomes" id="UP000785679">
    <property type="component" value="Unassembled WGS sequence"/>
</dbReference>
<evidence type="ECO:0000256" key="2">
    <source>
        <dbReference type="ARBA" id="ARBA00022603"/>
    </source>
</evidence>
<organism evidence="6 7">
    <name type="scientific">Halteria grandinella</name>
    <dbReference type="NCBI Taxonomy" id="5974"/>
    <lineage>
        <taxon>Eukaryota</taxon>
        <taxon>Sar</taxon>
        <taxon>Alveolata</taxon>
        <taxon>Ciliophora</taxon>
        <taxon>Intramacronucleata</taxon>
        <taxon>Spirotrichea</taxon>
        <taxon>Stichotrichia</taxon>
        <taxon>Sporadotrichida</taxon>
        <taxon>Halteriidae</taxon>
        <taxon>Halteria</taxon>
    </lineage>
</organism>
<dbReference type="Gene3D" id="3.40.50.150">
    <property type="entry name" value="Vaccinia Virus protein VP39"/>
    <property type="match status" value="1"/>
</dbReference>
<dbReference type="GO" id="GO:0032259">
    <property type="term" value="P:methylation"/>
    <property type="evidence" value="ECO:0007669"/>
    <property type="project" value="UniProtKB-KW"/>
</dbReference>
<comment type="caution">
    <text evidence="6">The sequence shown here is derived from an EMBL/GenBank/DDBJ whole genome shotgun (WGS) entry which is preliminary data.</text>
</comment>
<dbReference type="CDD" id="cd02440">
    <property type="entry name" value="AdoMet_MTases"/>
    <property type="match status" value="1"/>
</dbReference>
<feature type="domain" description="Methyltransferase type 11" evidence="5">
    <location>
        <begin position="352"/>
        <end position="453"/>
    </location>
</feature>
<evidence type="ECO:0000256" key="4">
    <source>
        <dbReference type="SAM" id="MobiDB-lite"/>
    </source>
</evidence>
<dbReference type="PANTHER" id="PTHR12176">
    <property type="entry name" value="SAM-DEPENDENT METHYLTRANSFERASE SUPERFAMILY PROTEIN"/>
    <property type="match status" value="1"/>
</dbReference>
<name>A0A8J8T5K9_HALGN</name>
<protein>
    <recommendedName>
        <fullName evidence="5">Methyltransferase type 11 domain-containing protein</fullName>
    </recommendedName>
</protein>
<evidence type="ECO:0000256" key="3">
    <source>
        <dbReference type="ARBA" id="ARBA00022679"/>
    </source>
</evidence>
<feature type="region of interest" description="Disordered" evidence="4">
    <location>
        <begin position="531"/>
        <end position="563"/>
    </location>
</feature>
<evidence type="ECO:0000313" key="7">
    <source>
        <dbReference type="Proteomes" id="UP000785679"/>
    </source>
</evidence>
<comment type="similarity">
    <text evidence="1">Belongs to the methyltransferase superfamily.</text>
</comment>
<evidence type="ECO:0000259" key="5">
    <source>
        <dbReference type="Pfam" id="PF08241"/>
    </source>
</evidence>
<keyword evidence="2" id="KW-0489">Methyltransferase</keyword>
<dbReference type="InterPro" id="IPR013216">
    <property type="entry name" value="Methyltransf_11"/>
</dbReference>
<dbReference type="SUPFAM" id="SSF53335">
    <property type="entry name" value="S-adenosyl-L-methionine-dependent methyltransferases"/>
    <property type="match status" value="1"/>
</dbReference>
<dbReference type="AlphaFoldDB" id="A0A8J8T5K9"/>
<sequence>MRFSVRHFWQREQSTKPVMVAKMPVRQAVRCQRARISVIQRSKNLRDSLRPPEIKPATLVILKESVQGMYSTIPSSERALPSQAMSDSLSQLRLSLRLQSQTDLQNLRFLAMLYPTASFPGTTAIQDVFGLIGSTNTNSCSLSYDPISLGMATDVVSSTSQSTLYSFFPPEGTLSTAFSACFLVKHTPFTTANRGPAVSRNSWRFYSRVLGVQQTPWSASIWRFQLRSWSFVLKQYKPALLRREKAPKKSVFFKSSSINKIVLQCGSVQLQFTIRNLIQIVLECFVNQNQQFITSTPPTLSRTMPNYGDPKYWDKRYSENEGSMFDWLEDYQSLKPLLSSLIPSKSSRILIIGCGNAPLSEDLYDDGYQNVVNIDISSVVIKQMRERNCEKRPGMIYEVMDCTEMGAFGDDTFDVAIDKSTVDALLCGDNAYLMVAKMTREIQRVIKPDGGVYIAISYGKPESRAIHFERPHLSFVNKQFILYPADCTSEEQKEEKSHYIYVCRKQPGAEAVAAENWDRVVEQLKQEAEAAAAEYDGDSSGDEEKVGKSNKQKKGIHLRSYSQ</sequence>
<dbReference type="InterPro" id="IPR029063">
    <property type="entry name" value="SAM-dependent_MTases_sf"/>
</dbReference>
<dbReference type="OrthoDB" id="411785at2759"/>
<feature type="compositionally biased region" description="Basic residues" evidence="4">
    <location>
        <begin position="548"/>
        <end position="557"/>
    </location>
</feature>
<dbReference type="InterPro" id="IPR051419">
    <property type="entry name" value="Lys/N-term_MeTrsfase_sf"/>
</dbReference>
<evidence type="ECO:0000256" key="1">
    <source>
        <dbReference type="ARBA" id="ARBA00008361"/>
    </source>
</evidence>
<keyword evidence="3" id="KW-0808">Transferase</keyword>
<accession>A0A8J8T5K9</accession>
<dbReference type="PANTHER" id="PTHR12176:SF79">
    <property type="entry name" value="METHYLTRANSFERASE TYPE 11 DOMAIN-CONTAINING PROTEIN"/>
    <property type="match status" value="1"/>
</dbReference>
<keyword evidence="7" id="KW-1185">Reference proteome</keyword>
<gene>
    <name evidence="6" type="ORF">FGO68_gene3607</name>
</gene>